<gene>
    <name evidence="2" type="ORF">HGUI_03904</name>
</gene>
<organism evidence="2 3">
    <name type="scientific">Hanseniaspora guilliermondii</name>
    <dbReference type="NCBI Taxonomy" id="56406"/>
    <lineage>
        <taxon>Eukaryota</taxon>
        <taxon>Fungi</taxon>
        <taxon>Dikarya</taxon>
        <taxon>Ascomycota</taxon>
        <taxon>Saccharomycotina</taxon>
        <taxon>Saccharomycetes</taxon>
        <taxon>Saccharomycodales</taxon>
        <taxon>Saccharomycodaceae</taxon>
        <taxon>Hanseniaspora</taxon>
    </lineage>
</organism>
<dbReference type="Proteomes" id="UP000183365">
    <property type="component" value="Unassembled WGS sequence"/>
</dbReference>
<dbReference type="AlphaFoldDB" id="A0A1L0D3G7"/>
<evidence type="ECO:0000313" key="2">
    <source>
        <dbReference type="EMBL" id="SGZ41703.1"/>
    </source>
</evidence>
<reference evidence="3" key="1">
    <citation type="submission" date="2016-11" db="EMBL/GenBank/DDBJ databases">
        <authorList>
            <person name="Guldener U."/>
        </authorList>
    </citation>
    <scope>NUCLEOTIDE SEQUENCE [LARGE SCALE GENOMIC DNA]</scope>
</reference>
<dbReference type="OrthoDB" id="3972554at2759"/>
<dbReference type="EMBL" id="FQNF01000135">
    <property type="protein sequence ID" value="SGZ41703.1"/>
    <property type="molecule type" value="Genomic_DNA"/>
</dbReference>
<proteinExistence type="predicted"/>
<feature type="coiled-coil region" evidence="1">
    <location>
        <begin position="463"/>
        <end position="490"/>
    </location>
</feature>
<protein>
    <submittedName>
        <fullName evidence="2">Uncharacterized protein</fullName>
    </submittedName>
</protein>
<evidence type="ECO:0000256" key="1">
    <source>
        <dbReference type="SAM" id="Coils"/>
    </source>
</evidence>
<feature type="coiled-coil region" evidence="1">
    <location>
        <begin position="218"/>
        <end position="366"/>
    </location>
</feature>
<sequence length="510" mass="60370">MDKEKNIRSSAKTELGGKRKLIFPRLDNMLSKPIKKQLANKSEENMITESTMPLSHSHKSRSPSAHQQQFTILKQSTIKDHSMNAKMKENADVFESFGKTPLYLEKPESVLLNFNAEKSSSAPLRTKNLNFNKNLIETKLQRNDGTVDKNDLKSLFTMNDYNKSSNDYRPLINMKKSLLRTKTTDEDSSKPLNIDKSEVFIGTTYNDPNTLYKTTEKNKKLYYRINELRKEISKKTQEMENYSSEITMLKHEIKRAEIKISRLNDDNIFYSGEIERLNEMKKYVEAQTNEKLEKIENDLILDLKKYEENEKEVLNKNVKDLETDYSDWKLKMNSANKELEDLKKAKHDSERKLQDLELDIKEKKADEELQLSKLRHDRLQQIEMEKMEYMVSNPHFVENKKLDELKTEKLDVSERLQKENMELDNELQMIKQRIVDEQFLLSTLMDDAQMKSSELMKYGMEKMEPLHERLEKLKEECKMYEEEEERLNKKHTQITKFINTIEAKIKTLKK</sequence>
<accession>A0A1L0D3G7</accession>
<name>A0A1L0D3G7_9ASCO</name>
<feature type="coiled-coil region" evidence="1">
    <location>
        <begin position="402"/>
        <end position="433"/>
    </location>
</feature>
<keyword evidence="3" id="KW-1185">Reference proteome</keyword>
<evidence type="ECO:0000313" key="3">
    <source>
        <dbReference type="Proteomes" id="UP000183365"/>
    </source>
</evidence>
<dbReference type="VEuPathDB" id="FungiDB:HGUI_03904"/>
<keyword evidence="1" id="KW-0175">Coiled coil</keyword>